<sequence>MTAKLPTSTANDSDQDADGEEDPDYVAAPHPAYVPYTGSAWSSRHTGGYGQPLHAGGMGVDIDPSLAGTVEAGPSSNAAEQYPYYAQAHPAYNETSFYHPASSAYTQSPYTPYDSVPDPAYPIQSEGNPYLEDEPEELPHTNNPYLESPPPVVETETTREDPPSPSPRKSPSSVVIKTTSPQLSNPSASGGSTATLQSTAARSRSSRPAKPKVVLPSRARAKKPDEIDNKKKEPDEEADPLLLLSPRTASSPFVPTLSGLGTTGNGTTTTKIPRARARSSATPIPGPNPKRKPPKEATPLKVTGPTPTPAAGKAGKRTEHVVRDELCSFCQGTDESNKTGQAELMLTCERCGRSGHPSCLSMRTARLMFCDGCDRGWHSYCLDPPLDKPPKGTWKCPMCMGTPFPSKSASTKADRPVDPPTVAAAQVMKEDTRTPGVGIIKIPRRAGKRESTPVNSRSRGKGKAKMSPLALPSPDPMSESSGLVGKAEECPSAEDKPSTSLSGTVARLKRPRIDKLRLITSSHKSPSPSVEPAPVDPPSSSPAPPSARPTTIIKLRLPTALLQNKEKKKRKRPSIDGLHGAGHGVIDEAVDEEPEEPFGGVIKGEDADTTRTAIREEDKVAFEQSRKAAEALLGAKRDQAQDDARSDTAGRFESPTFALGETTPAVHGSRALRERVLLSSQPAAGQSFHAPGMARTDFQPGATAEKIKAIRIGKFDIDTWYSAPYPEEYSRVPEGRLWLCEYCLKYMKSGFVAGRHQMKCKARHPPGDEIYRDGNISVFEVDGRKNKIYCQNLCLLAKMFLDHKTLYYDVEPFLFYVMTENDDEGASCIMTLPVRQRKGWGNLLIDFSYLLSKKEGRTGTPEKPLSALGALSYRNYWTLTVFKYLDTCQDYPLLQDISKATSMTMDDILATLQHHGMIHIDDSPDELAAKRKQQNSSKRSAGGNGMARKALVRSNDNDQSATVIPEHYEILWDRQAVREHLERYAAKGYLELKPEHLKYTPFLVTRITLGKDGMLHSLAMAKGQAIEVQGKEPDLVSDLRVPSSATAIELPASIQDSATCPVSTLSDNAGTQAMDVKPELTSTDNGPALAEERSIDVVAASVVLPASPLRPASVASIASTSRKRQRTLTPSLSTPRPRRLVQRDLSISNLSPLKASPRSGRST</sequence>
<proteinExistence type="predicted"/>
<protein>
    <submittedName>
        <fullName evidence="1">Uncharacterized protein</fullName>
    </submittedName>
</protein>
<dbReference type="Proteomes" id="UP001241377">
    <property type="component" value="Unassembled WGS sequence"/>
</dbReference>
<organism evidence="1 2">
    <name type="scientific">Naganishia cerealis</name>
    <dbReference type="NCBI Taxonomy" id="610337"/>
    <lineage>
        <taxon>Eukaryota</taxon>
        <taxon>Fungi</taxon>
        <taxon>Dikarya</taxon>
        <taxon>Basidiomycota</taxon>
        <taxon>Agaricomycotina</taxon>
        <taxon>Tremellomycetes</taxon>
        <taxon>Filobasidiales</taxon>
        <taxon>Filobasidiaceae</taxon>
        <taxon>Naganishia</taxon>
    </lineage>
</organism>
<gene>
    <name evidence="1" type="ORF">QFC19_001352</name>
</gene>
<comment type="caution">
    <text evidence="1">The sequence shown here is derived from an EMBL/GenBank/DDBJ whole genome shotgun (WGS) entry which is preliminary data.</text>
</comment>
<reference evidence="1" key="1">
    <citation type="submission" date="2023-04" db="EMBL/GenBank/DDBJ databases">
        <title>Draft Genome sequencing of Naganishia species isolated from polar environments using Oxford Nanopore Technology.</title>
        <authorList>
            <person name="Leo P."/>
            <person name="Venkateswaran K."/>
        </authorList>
    </citation>
    <scope>NUCLEOTIDE SEQUENCE</scope>
    <source>
        <strain evidence="1">MNA-CCFEE 5261</strain>
    </source>
</reference>
<keyword evidence="2" id="KW-1185">Reference proteome</keyword>
<accession>A0ACC2WGH0</accession>
<evidence type="ECO:0000313" key="2">
    <source>
        <dbReference type="Proteomes" id="UP001241377"/>
    </source>
</evidence>
<dbReference type="EMBL" id="JASBWR010000010">
    <property type="protein sequence ID" value="KAJ9110843.1"/>
    <property type="molecule type" value="Genomic_DNA"/>
</dbReference>
<evidence type="ECO:0000313" key="1">
    <source>
        <dbReference type="EMBL" id="KAJ9110843.1"/>
    </source>
</evidence>
<name>A0ACC2WGH0_9TREE</name>